<evidence type="ECO:0000313" key="4">
    <source>
        <dbReference type="EMBL" id="KAH0570626.1"/>
    </source>
</evidence>
<organism evidence="3">
    <name type="scientific">Spironucleus salmonicida</name>
    <dbReference type="NCBI Taxonomy" id="348837"/>
    <lineage>
        <taxon>Eukaryota</taxon>
        <taxon>Metamonada</taxon>
        <taxon>Diplomonadida</taxon>
        <taxon>Hexamitidae</taxon>
        <taxon>Hexamitinae</taxon>
        <taxon>Spironucleus</taxon>
    </lineage>
</organism>
<evidence type="ECO:0000313" key="5">
    <source>
        <dbReference type="Proteomes" id="UP000018208"/>
    </source>
</evidence>
<name>V6LT39_9EUKA</name>
<dbReference type="Proteomes" id="UP000018208">
    <property type="component" value="Unassembled WGS sequence"/>
</dbReference>
<keyword evidence="1" id="KW-0175">Coiled coil</keyword>
<feature type="compositionally biased region" description="Polar residues" evidence="2">
    <location>
        <begin position="68"/>
        <end position="80"/>
    </location>
</feature>
<keyword evidence="5" id="KW-1185">Reference proteome</keyword>
<reference evidence="3 4" key="1">
    <citation type="journal article" date="2014" name="PLoS Genet.">
        <title>The Genome of Spironucleus salmonicida Highlights a Fish Pathogen Adapted to Fluctuating Environments.</title>
        <authorList>
            <person name="Xu F."/>
            <person name="Jerlstrom-Hultqvist J."/>
            <person name="Einarsson E."/>
            <person name="Astvaldsson A."/>
            <person name="Svard S.G."/>
            <person name="Andersson J.O."/>
        </authorList>
    </citation>
    <scope>NUCLEOTIDE SEQUENCE</scope>
    <source>
        <strain evidence="4">ATCC 50377</strain>
    </source>
</reference>
<evidence type="ECO:0000313" key="3">
    <source>
        <dbReference type="EMBL" id="EST47423.1"/>
    </source>
</evidence>
<dbReference type="AlphaFoldDB" id="V6LT39"/>
<feature type="coiled-coil region" evidence="1">
    <location>
        <begin position="188"/>
        <end position="215"/>
    </location>
</feature>
<protein>
    <submittedName>
        <fullName evidence="3">Uncharacterized protein</fullName>
    </submittedName>
</protein>
<accession>V6LT39</accession>
<dbReference type="EMBL" id="KI546040">
    <property type="protein sequence ID" value="EST47423.1"/>
    <property type="molecule type" value="Genomic_DNA"/>
</dbReference>
<feature type="region of interest" description="Disordered" evidence="2">
    <location>
        <begin position="68"/>
        <end position="87"/>
    </location>
</feature>
<dbReference type="EMBL" id="AUWU02000007">
    <property type="protein sequence ID" value="KAH0570626.1"/>
    <property type="molecule type" value="Genomic_DNA"/>
</dbReference>
<evidence type="ECO:0000256" key="2">
    <source>
        <dbReference type="SAM" id="MobiDB-lite"/>
    </source>
</evidence>
<evidence type="ECO:0000256" key="1">
    <source>
        <dbReference type="SAM" id="Coils"/>
    </source>
</evidence>
<sequence length="426" mass="48578">MQDIELDPNDLLIETTKDLNLESFTNTQKDKYEDTTNDFSDTYGTPQVIQMENLPQSAFYNPIQSPTTNLVINTQPQSSSDNEDNDVNLSSSKFIASPSALELNSPINGLLTAINQTQLKTLEYDQSSEPLAEQTFEAQVNKPHIDGVINGSTTSLPEQIHESDQVQQICSQKLQQKDKQQSFQSITSAELDTMLDDMECRISEAQQDIQEVNTLTDQFNHSNQLQDSVFPNLQSLTDKQFDMTTDLDLQSKKLEIDLENFKQTHELENDYAMQNDDFAEFVGLKITQPIVNNNVTDFDNFSDDEQINEDFIQQSMLLQSQLDDELNYHIKTQASVSEIPQINCQGKENNFDAWDEASTSFVTNTVQHVQKNNQINEQDFLQKYICSPEKEAVEPLISSQNKLKLKFKWPANIPFSKKLSLEIKLK</sequence>
<proteinExistence type="predicted"/>
<reference evidence="4" key="2">
    <citation type="submission" date="2020-12" db="EMBL/GenBank/DDBJ databases">
        <title>New Spironucleus salmonicida genome in near-complete chromosomes.</title>
        <authorList>
            <person name="Xu F."/>
            <person name="Kurt Z."/>
            <person name="Jimenez-Gonzalez A."/>
            <person name="Astvaldsson A."/>
            <person name="Andersson J.O."/>
            <person name="Svard S.G."/>
        </authorList>
    </citation>
    <scope>NUCLEOTIDE SEQUENCE</scope>
    <source>
        <strain evidence="4">ATCC 50377</strain>
    </source>
</reference>
<gene>
    <name evidence="3" type="ORF">SS50377_12408</name>
    <name evidence="4" type="ORF">SS50377_26912</name>
</gene>
<dbReference type="VEuPathDB" id="GiardiaDB:SS50377_26912"/>